<dbReference type="OrthoDB" id="9801622at2"/>
<dbReference type="Proteomes" id="UP000269883">
    <property type="component" value="Chromosome"/>
</dbReference>
<dbReference type="PANTHER" id="PTHR14969:SF13">
    <property type="entry name" value="AT30094P"/>
    <property type="match status" value="1"/>
</dbReference>
<name>A0A2Z6AUL5_9BACT</name>
<dbReference type="InterPro" id="IPR036938">
    <property type="entry name" value="PAP2/HPO_sf"/>
</dbReference>
<keyword evidence="1" id="KW-0812">Transmembrane</keyword>
<dbReference type="Pfam" id="PF01569">
    <property type="entry name" value="PAP2"/>
    <property type="match status" value="1"/>
</dbReference>
<dbReference type="EMBL" id="AP017378">
    <property type="protein sequence ID" value="BBD06924.1"/>
    <property type="molecule type" value="Genomic_DNA"/>
</dbReference>
<evidence type="ECO:0000313" key="3">
    <source>
        <dbReference type="EMBL" id="BBD06924.1"/>
    </source>
</evidence>
<gene>
    <name evidence="3" type="ORF">DFE_0198</name>
</gene>
<evidence type="ECO:0000259" key="2">
    <source>
        <dbReference type="SMART" id="SM00014"/>
    </source>
</evidence>
<evidence type="ECO:0000313" key="4">
    <source>
        <dbReference type="Proteomes" id="UP000269883"/>
    </source>
</evidence>
<accession>A0A2Z6AUL5</accession>
<dbReference type="SUPFAM" id="SSF48317">
    <property type="entry name" value="Acid phosphatase/Vanadium-dependent haloperoxidase"/>
    <property type="match status" value="1"/>
</dbReference>
<dbReference type="PANTHER" id="PTHR14969">
    <property type="entry name" value="SPHINGOSINE-1-PHOSPHATE PHOSPHOHYDROLASE"/>
    <property type="match status" value="1"/>
</dbReference>
<evidence type="ECO:0000256" key="1">
    <source>
        <dbReference type="SAM" id="Phobius"/>
    </source>
</evidence>
<dbReference type="AlphaFoldDB" id="A0A2Z6AUL5"/>
<proteinExistence type="predicted"/>
<organism evidence="3 4">
    <name type="scientific">Desulfovibrio ferrophilus</name>
    <dbReference type="NCBI Taxonomy" id="241368"/>
    <lineage>
        <taxon>Bacteria</taxon>
        <taxon>Pseudomonadati</taxon>
        <taxon>Thermodesulfobacteriota</taxon>
        <taxon>Desulfovibrionia</taxon>
        <taxon>Desulfovibrionales</taxon>
        <taxon>Desulfovibrionaceae</taxon>
        <taxon>Desulfovibrio</taxon>
    </lineage>
</organism>
<keyword evidence="1" id="KW-0472">Membrane</keyword>
<dbReference type="InterPro" id="IPR000326">
    <property type="entry name" value="PAP2/HPO"/>
</dbReference>
<feature type="domain" description="Phosphatidic acid phosphatase type 2/haloperoxidase" evidence="2">
    <location>
        <begin position="86"/>
        <end position="197"/>
    </location>
</feature>
<sequence length="209" mass="23993">MRHAALAGHFVLVSLPLLGMLLVLMWVFDSEAQAIAAFRIHKWQNPSFQSLIRFITDWGNPILYIPFLAILYRGWKHHDKRRTRYTLTYVVVQLLICFVLVNLTKMALGRPRPETGEYLYRFLTFDPHYHSLPSGHSAEIMGSCLALALWLKRWRTTLLLGLFAAAMGFSRVYLNMHFPTDVFFGWLFGACAGWTTYVFGGGEDSPHHG</sequence>
<feature type="transmembrane region" description="Helical" evidence="1">
    <location>
        <begin position="182"/>
        <end position="200"/>
    </location>
</feature>
<dbReference type="RefSeq" id="WP_126375719.1">
    <property type="nucleotide sequence ID" value="NZ_AP017378.1"/>
</dbReference>
<keyword evidence="1" id="KW-1133">Transmembrane helix</keyword>
<feature type="transmembrane region" description="Helical" evidence="1">
    <location>
        <begin position="58"/>
        <end position="75"/>
    </location>
</feature>
<reference evidence="3 4" key="1">
    <citation type="journal article" date="2018" name="Sci. Adv.">
        <title>Multi-heme cytochromes provide a pathway for survival in energy-limited environments.</title>
        <authorList>
            <person name="Deng X."/>
            <person name="Dohmae N."/>
            <person name="Nealson K.H."/>
            <person name="Hashimoto K."/>
            <person name="Okamoto A."/>
        </authorList>
    </citation>
    <scope>NUCLEOTIDE SEQUENCE [LARGE SCALE GENOMIC DNA]</scope>
    <source>
        <strain evidence="3 4">IS5</strain>
    </source>
</reference>
<dbReference type="Gene3D" id="1.20.144.10">
    <property type="entry name" value="Phosphatidic acid phosphatase type 2/haloperoxidase"/>
    <property type="match status" value="2"/>
</dbReference>
<keyword evidence="4" id="KW-1185">Reference proteome</keyword>
<feature type="transmembrane region" description="Helical" evidence="1">
    <location>
        <begin position="87"/>
        <end position="108"/>
    </location>
</feature>
<protein>
    <submittedName>
        <fullName evidence="3">Phosphoesterase PA-phosphatase related protein</fullName>
    </submittedName>
</protein>
<dbReference type="SMART" id="SM00014">
    <property type="entry name" value="acidPPc"/>
    <property type="match status" value="1"/>
</dbReference>
<dbReference type="KEGG" id="dfl:DFE_0198"/>
<feature type="transmembrane region" description="Helical" evidence="1">
    <location>
        <begin position="158"/>
        <end position="176"/>
    </location>
</feature>